<proteinExistence type="predicted"/>
<dbReference type="EMBL" id="JARAKF010000001">
    <property type="protein sequence ID" value="MDU8999816.1"/>
    <property type="molecule type" value="Genomic_DNA"/>
</dbReference>
<evidence type="ECO:0000313" key="3">
    <source>
        <dbReference type="Proteomes" id="UP001257627"/>
    </source>
</evidence>
<evidence type="ECO:0000313" key="2">
    <source>
        <dbReference type="EMBL" id="MDU8999816.1"/>
    </source>
</evidence>
<accession>A0ABU3V0W5</accession>
<gene>
    <name evidence="2" type="ORF">PU648_47230</name>
</gene>
<organism evidence="2 3">
    <name type="scientific">Streptomyces mirabilis</name>
    <dbReference type="NCBI Taxonomy" id="68239"/>
    <lineage>
        <taxon>Bacteria</taxon>
        <taxon>Bacillati</taxon>
        <taxon>Actinomycetota</taxon>
        <taxon>Actinomycetes</taxon>
        <taxon>Kitasatosporales</taxon>
        <taxon>Streptomycetaceae</taxon>
        <taxon>Streptomyces</taxon>
    </lineage>
</organism>
<feature type="compositionally biased region" description="Basic and acidic residues" evidence="1">
    <location>
        <begin position="72"/>
        <end position="81"/>
    </location>
</feature>
<reference evidence="2 3" key="1">
    <citation type="submission" date="2023-02" db="EMBL/GenBank/DDBJ databases">
        <authorList>
            <person name="Maleckis M."/>
        </authorList>
    </citation>
    <scope>NUCLEOTIDE SEQUENCE [LARGE SCALE GENOMIC DNA]</scope>
    <source>
        <strain evidence="2 3">P8-A2</strain>
    </source>
</reference>
<feature type="region of interest" description="Disordered" evidence="1">
    <location>
        <begin position="57"/>
        <end position="98"/>
    </location>
</feature>
<dbReference type="RefSeq" id="WP_266937832.1">
    <property type="nucleotide sequence ID" value="NZ_JAPEMK010000001.1"/>
</dbReference>
<comment type="caution">
    <text evidence="2">The sequence shown here is derived from an EMBL/GenBank/DDBJ whole genome shotgun (WGS) entry which is preliminary data.</text>
</comment>
<keyword evidence="3" id="KW-1185">Reference proteome</keyword>
<sequence length="98" mass="10081">MPAGGILIGWALSDLLVKVLTGVFGPRPASPAVPGAHLGPTALAALIAVPAAALNGTRRARRPPSRNCATREPARDNRRVYPDGPGGARRARAAWPSS</sequence>
<dbReference type="Proteomes" id="UP001257627">
    <property type="component" value="Unassembled WGS sequence"/>
</dbReference>
<name>A0ABU3V0W5_9ACTN</name>
<protein>
    <submittedName>
        <fullName evidence="2">Uncharacterized protein</fullName>
    </submittedName>
</protein>
<evidence type="ECO:0000256" key="1">
    <source>
        <dbReference type="SAM" id="MobiDB-lite"/>
    </source>
</evidence>